<dbReference type="SUPFAM" id="SSF52540">
    <property type="entry name" value="P-loop containing nucleoside triphosphate hydrolases"/>
    <property type="match status" value="1"/>
</dbReference>
<organism evidence="4 5">
    <name type="scientific">Immersiella caudata</name>
    <dbReference type="NCBI Taxonomy" id="314043"/>
    <lineage>
        <taxon>Eukaryota</taxon>
        <taxon>Fungi</taxon>
        <taxon>Dikarya</taxon>
        <taxon>Ascomycota</taxon>
        <taxon>Pezizomycotina</taxon>
        <taxon>Sordariomycetes</taxon>
        <taxon>Sordariomycetidae</taxon>
        <taxon>Sordariales</taxon>
        <taxon>Lasiosphaeriaceae</taxon>
        <taxon>Immersiella</taxon>
    </lineage>
</organism>
<protein>
    <recommendedName>
        <fullName evidence="6">NACHT domain-containing protein</fullName>
    </recommendedName>
</protein>
<dbReference type="CDD" id="cd00267">
    <property type="entry name" value="ABC_ATPase"/>
    <property type="match status" value="1"/>
</dbReference>
<keyword evidence="1" id="KW-0677">Repeat</keyword>
<accession>A0AA40C286</accession>
<evidence type="ECO:0000259" key="2">
    <source>
        <dbReference type="Pfam" id="PF24883"/>
    </source>
</evidence>
<evidence type="ECO:0000313" key="5">
    <source>
        <dbReference type="Proteomes" id="UP001175000"/>
    </source>
</evidence>
<dbReference type="Gene3D" id="3.40.50.300">
    <property type="entry name" value="P-loop containing nucleotide triphosphate hydrolases"/>
    <property type="match status" value="1"/>
</dbReference>
<dbReference type="Pfam" id="PF24883">
    <property type="entry name" value="NPHP3_N"/>
    <property type="match status" value="1"/>
</dbReference>
<feature type="non-terminal residue" evidence="4">
    <location>
        <position position="472"/>
    </location>
</feature>
<comment type="caution">
    <text evidence="4">The sequence shown here is derived from an EMBL/GenBank/DDBJ whole genome shotgun (WGS) entry which is preliminary data.</text>
</comment>
<dbReference type="InterPro" id="IPR056884">
    <property type="entry name" value="NPHP3-like_N"/>
</dbReference>
<proteinExistence type="predicted"/>
<dbReference type="EMBL" id="JAULSU010000003">
    <property type="protein sequence ID" value="KAK0622312.1"/>
    <property type="molecule type" value="Genomic_DNA"/>
</dbReference>
<reference evidence="4" key="1">
    <citation type="submission" date="2023-06" db="EMBL/GenBank/DDBJ databases">
        <title>Genome-scale phylogeny and comparative genomics of the fungal order Sordariales.</title>
        <authorList>
            <consortium name="Lawrence Berkeley National Laboratory"/>
            <person name="Hensen N."/>
            <person name="Bonometti L."/>
            <person name="Westerberg I."/>
            <person name="Brannstrom I.O."/>
            <person name="Guillou S."/>
            <person name="Cros-Aarteil S."/>
            <person name="Calhoun S."/>
            <person name="Haridas S."/>
            <person name="Kuo A."/>
            <person name="Mondo S."/>
            <person name="Pangilinan J."/>
            <person name="Riley R."/>
            <person name="Labutti K."/>
            <person name="Andreopoulos B."/>
            <person name="Lipzen A."/>
            <person name="Chen C."/>
            <person name="Yanf M."/>
            <person name="Daum C."/>
            <person name="Ng V."/>
            <person name="Clum A."/>
            <person name="Steindorff A."/>
            <person name="Ohm R."/>
            <person name="Martin F."/>
            <person name="Silar P."/>
            <person name="Natvig D."/>
            <person name="Lalanne C."/>
            <person name="Gautier V."/>
            <person name="Ament-Velasquez S.L."/>
            <person name="Kruys A."/>
            <person name="Hutchinson M.I."/>
            <person name="Powell A.J."/>
            <person name="Barry K."/>
            <person name="Miller A.N."/>
            <person name="Grigoriev I.V."/>
            <person name="Debuchy R."/>
            <person name="Gladieux P."/>
            <person name="Thoren M.H."/>
            <person name="Johannesson H."/>
        </authorList>
    </citation>
    <scope>NUCLEOTIDE SEQUENCE</scope>
    <source>
        <strain evidence="4">CBS 606.72</strain>
    </source>
</reference>
<gene>
    <name evidence="4" type="ORF">B0T14DRAFT_475257</name>
</gene>
<dbReference type="Proteomes" id="UP001175000">
    <property type="component" value="Unassembled WGS sequence"/>
</dbReference>
<sequence length="472" mass="54519">MHSTRDDGAPEIQVPAGRRNQIQQDFIASLNYKERGYRESAISTPYHNTFQWMFNDDPARKNGNFSEWLTSTSELFWITGKPGSGKSTLMKYVSDFKSKGEGARLCLEHLTKWSGSAKLHTAGFYFWASGSEIERSQNAMIRSLLFQLLEERPEIISAIAPAVWESAYLFDTPISGPWTDEELVQFLLCATRQLLDGAAKICIFIDGLDEFEGSPHTVLSVIRQLLGLPDVKLCVSSRPWVEFGDEFDKRPSLRMQELTHPDIKHYVESHFDENRGFKRLKQREPEYADSLTRQIIQKSDGVFLWVRIVVQSLLAGLTNDDRIRDLENRLRSLPPELDELYDKILKDVNSDTVYFQHACQYFELLLKLGGSTSAVLLSFADEETEEYSVRLPTRPLKGRKRAERIETLRRRLNSRCKGLLEIGRNDRVNFLHRTVRDYLHRSKIRSKMKEELETIAFDPYMHLCSAYLAMTK</sequence>
<evidence type="ECO:0000313" key="4">
    <source>
        <dbReference type="EMBL" id="KAK0622312.1"/>
    </source>
</evidence>
<dbReference type="PANTHER" id="PTHR10039:SF5">
    <property type="entry name" value="NACHT DOMAIN-CONTAINING PROTEIN"/>
    <property type="match status" value="1"/>
</dbReference>
<evidence type="ECO:0000256" key="1">
    <source>
        <dbReference type="ARBA" id="ARBA00022737"/>
    </source>
</evidence>
<dbReference type="InterPro" id="IPR027417">
    <property type="entry name" value="P-loop_NTPase"/>
</dbReference>
<feature type="domain" description="Nephrocystin 3-like N-terminal" evidence="2">
    <location>
        <begin position="49"/>
        <end position="238"/>
    </location>
</feature>
<name>A0AA40C286_9PEZI</name>
<keyword evidence="5" id="KW-1185">Reference proteome</keyword>
<dbReference type="AlphaFoldDB" id="A0AA40C286"/>
<evidence type="ECO:0000259" key="3">
    <source>
        <dbReference type="Pfam" id="PF25053"/>
    </source>
</evidence>
<feature type="domain" description="DUF7791" evidence="3">
    <location>
        <begin position="351"/>
        <end position="470"/>
    </location>
</feature>
<dbReference type="Pfam" id="PF25053">
    <property type="entry name" value="DUF7791"/>
    <property type="match status" value="1"/>
</dbReference>
<dbReference type="InterPro" id="IPR056693">
    <property type="entry name" value="DUF7791"/>
</dbReference>
<evidence type="ECO:0008006" key="6">
    <source>
        <dbReference type="Google" id="ProtNLM"/>
    </source>
</evidence>
<dbReference type="PANTHER" id="PTHR10039">
    <property type="entry name" value="AMELOGENIN"/>
    <property type="match status" value="1"/>
</dbReference>